<dbReference type="AlphaFoldDB" id="A0A0S6YVV0"/>
<dbReference type="EMBL" id="DF952378">
    <property type="protein sequence ID" value="GAN43505.1"/>
    <property type="molecule type" value="Genomic_DNA"/>
</dbReference>
<accession>A0A0S6YVV0</accession>
<proteinExistence type="predicted"/>
<reference evidence="1" key="1">
    <citation type="submission" date="2015-03" db="EMBL/GenBank/DDBJ databases">
        <title>Draft genome sequence of Mizugakiibacter sediminis skMP5.</title>
        <authorList>
            <person name="Watanabe T."/>
            <person name="Kojima H."/>
            <person name="Fukui M."/>
        </authorList>
    </citation>
    <scope>NUCLEOTIDE SEQUENCE</scope>
    <source>
        <strain evidence="1">SkMP5</strain>
    </source>
</reference>
<gene>
    <name evidence="1" type="ORF">MBSD_0008</name>
</gene>
<name>A0A0S6YVV0_9GAMM</name>
<organism evidence="1">
    <name type="scientific">Mizugakiibacter sediminis</name>
    <dbReference type="NCBI Taxonomy" id="1475481"/>
    <lineage>
        <taxon>Bacteria</taxon>
        <taxon>Pseudomonadati</taxon>
        <taxon>Pseudomonadota</taxon>
        <taxon>Gammaproteobacteria</taxon>
        <taxon>Lysobacterales</taxon>
        <taxon>Rhodanobacteraceae</taxon>
        <taxon>Mizugakiibacter</taxon>
    </lineage>
</organism>
<protein>
    <submittedName>
        <fullName evidence="1">Uncharacterized protein</fullName>
    </submittedName>
</protein>
<dbReference type="HOGENOM" id="CLU_2974447_0_0_6"/>
<sequence length="58" mass="6428">MLAILGRPAYAHDDTWEYGPSRIEFAAGRVSGWYSSPLAPLPVDEHRPLGVRDPLDAH</sequence>
<evidence type="ECO:0000313" key="1">
    <source>
        <dbReference type="EMBL" id="GAN43505.1"/>
    </source>
</evidence>